<evidence type="ECO:0000256" key="1">
    <source>
        <dbReference type="SAM" id="MobiDB-lite"/>
    </source>
</evidence>
<reference evidence="2" key="2">
    <citation type="journal article" date="2015" name="Data Brief">
        <title>Shoot transcriptome of the giant reed, Arundo donax.</title>
        <authorList>
            <person name="Barrero R.A."/>
            <person name="Guerrero F.D."/>
            <person name="Moolhuijzen P."/>
            <person name="Goolsby J.A."/>
            <person name="Tidwell J."/>
            <person name="Bellgard S.E."/>
            <person name="Bellgard M.I."/>
        </authorList>
    </citation>
    <scope>NUCLEOTIDE SEQUENCE</scope>
    <source>
        <tissue evidence="2">Shoot tissue taken approximately 20 cm above the soil surface</tissue>
    </source>
</reference>
<reference evidence="2" key="1">
    <citation type="submission" date="2014-09" db="EMBL/GenBank/DDBJ databases">
        <authorList>
            <person name="Magalhaes I.L.F."/>
            <person name="Oliveira U."/>
            <person name="Santos F.R."/>
            <person name="Vidigal T.H.D.A."/>
            <person name="Brescovit A.D."/>
            <person name="Santos A.J."/>
        </authorList>
    </citation>
    <scope>NUCLEOTIDE SEQUENCE</scope>
    <source>
        <tissue evidence="2">Shoot tissue taken approximately 20 cm above the soil surface</tissue>
    </source>
</reference>
<dbReference type="EMBL" id="GBRH01256484">
    <property type="protein sequence ID" value="JAD41411.1"/>
    <property type="molecule type" value="Transcribed_RNA"/>
</dbReference>
<sequence length="119" mass="13058">MPTVQWCLRTTVGPHRGRTPELADDGAGRGHYRAIGGAHRRRRRRAAERRRRGPRRGTPMTAGHTAESNSGAGEAAEFANDGGDARRRATVGPRRSSRTTRGLSGDSSLGSRPLRRRHR</sequence>
<proteinExistence type="predicted"/>
<feature type="compositionally biased region" description="Low complexity" evidence="1">
    <location>
        <begin position="90"/>
        <end position="112"/>
    </location>
</feature>
<organism evidence="2">
    <name type="scientific">Arundo donax</name>
    <name type="common">Giant reed</name>
    <name type="synonym">Donax arundinaceus</name>
    <dbReference type="NCBI Taxonomy" id="35708"/>
    <lineage>
        <taxon>Eukaryota</taxon>
        <taxon>Viridiplantae</taxon>
        <taxon>Streptophyta</taxon>
        <taxon>Embryophyta</taxon>
        <taxon>Tracheophyta</taxon>
        <taxon>Spermatophyta</taxon>
        <taxon>Magnoliopsida</taxon>
        <taxon>Liliopsida</taxon>
        <taxon>Poales</taxon>
        <taxon>Poaceae</taxon>
        <taxon>PACMAD clade</taxon>
        <taxon>Arundinoideae</taxon>
        <taxon>Arundineae</taxon>
        <taxon>Arundo</taxon>
    </lineage>
</organism>
<feature type="compositionally biased region" description="Basic residues" evidence="1">
    <location>
        <begin position="38"/>
        <end position="55"/>
    </location>
</feature>
<feature type="region of interest" description="Disordered" evidence="1">
    <location>
        <begin position="9"/>
        <end position="119"/>
    </location>
</feature>
<evidence type="ECO:0000313" key="2">
    <source>
        <dbReference type="EMBL" id="JAD41411.1"/>
    </source>
</evidence>
<feature type="compositionally biased region" description="Low complexity" evidence="1">
    <location>
        <begin position="66"/>
        <end position="80"/>
    </location>
</feature>
<dbReference type="AlphaFoldDB" id="A0A0A8ZRJ0"/>
<protein>
    <submittedName>
        <fullName evidence="2">Uncharacterized protein</fullName>
    </submittedName>
</protein>
<accession>A0A0A8ZRJ0</accession>
<name>A0A0A8ZRJ0_ARUDO</name>